<feature type="compositionally biased region" description="Basic and acidic residues" evidence="1">
    <location>
        <begin position="1"/>
        <end position="12"/>
    </location>
</feature>
<feature type="region of interest" description="Disordered" evidence="1">
    <location>
        <begin position="302"/>
        <end position="447"/>
    </location>
</feature>
<dbReference type="PANTHER" id="PTHR33096:SF1">
    <property type="entry name" value="CXC1-LIKE CYSTEINE CLUSTER ASSOCIATED WITH KDZ TRANSPOSASES DOMAIN-CONTAINING PROTEIN"/>
    <property type="match status" value="1"/>
</dbReference>
<comment type="caution">
    <text evidence="3">The sequence shown here is derived from an EMBL/GenBank/DDBJ whole genome shotgun (WGS) entry which is preliminary data.</text>
</comment>
<feature type="compositionally biased region" description="Polar residues" evidence="1">
    <location>
        <begin position="322"/>
        <end position="346"/>
    </location>
</feature>
<feature type="domain" description="CxC1-like cysteine cluster associated with KDZ transposases" evidence="2">
    <location>
        <begin position="154"/>
        <end position="245"/>
    </location>
</feature>
<name>A0A369JRV5_HYPMA</name>
<sequence>MRPRLSKKDRLRGPPTPRSYTPSPGPKRAHVLQKGRVPPLVFLSHGNTLVQDRYLPRLPGQVGFAGDRPQDGVQRDPPVADVDQNTESQVFDDNPFVLHEHSDSDLVDQTQVSRHRRKREKQWERWQREVIPKLIGPYMELMCATKSLCEAVPHIEKPCTCGEHGRSLEVVLVRFDFLERISIAICSCKPAAIQLLERGCFPSAPLAPTLAVDIKVLDFVTSLFVNVAPNNTAWCKTVETFLSRRGYKLTTQDSLRKRFGNALQWYNALQDSTIRHVDLILHHVCRLKFDIDDGVDVSDEAAIHGRTSPSPRSASPGDRGCSTPTPQTPKVQPNPQGTDTAVSTASQRRRPTVEDVADKDVTPTATPCTPTPQRRPMVEDVPDEDVPPTATSRTPRRFPRPTVEEVEDEDAAESTPPQAHESEQRNGASRGMHTPSDDVRPSASKRP</sequence>
<dbReference type="Pfam" id="PF18802">
    <property type="entry name" value="CxC1"/>
    <property type="match status" value="1"/>
</dbReference>
<dbReference type="Proteomes" id="UP000076154">
    <property type="component" value="Unassembled WGS sequence"/>
</dbReference>
<feature type="compositionally biased region" description="Low complexity" evidence="1">
    <location>
        <begin position="362"/>
        <end position="375"/>
    </location>
</feature>
<gene>
    <name evidence="3" type="ORF">Hypma_010401</name>
</gene>
<dbReference type="OrthoDB" id="3200967at2759"/>
<feature type="region of interest" description="Disordered" evidence="1">
    <location>
        <begin position="60"/>
        <end position="79"/>
    </location>
</feature>
<proteinExistence type="predicted"/>
<reference evidence="3" key="1">
    <citation type="submission" date="2018-04" db="EMBL/GenBank/DDBJ databases">
        <title>Whole genome sequencing of Hypsizygus marmoreus.</title>
        <authorList>
            <person name="Choi I.-G."/>
            <person name="Min B."/>
            <person name="Kim J.-G."/>
            <person name="Kim S."/>
            <person name="Oh Y.-L."/>
            <person name="Kong W.-S."/>
            <person name="Park H."/>
            <person name="Jeong J."/>
            <person name="Song E.-S."/>
        </authorList>
    </citation>
    <scope>NUCLEOTIDE SEQUENCE [LARGE SCALE GENOMIC DNA]</scope>
    <source>
        <strain evidence="3">51987-8</strain>
    </source>
</reference>
<evidence type="ECO:0000313" key="4">
    <source>
        <dbReference type="Proteomes" id="UP000076154"/>
    </source>
</evidence>
<dbReference type="PANTHER" id="PTHR33096">
    <property type="entry name" value="CXC2 DOMAIN-CONTAINING PROTEIN"/>
    <property type="match status" value="1"/>
</dbReference>
<feature type="region of interest" description="Disordered" evidence="1">
    <location>
        <begin position="1"/>
        <end position="30"/>
    </location>
</feature>
<dbReference type="STRING" id="39966.A0A369JRV5"/>
<dbReference type="AlphaFoldDB" id="A0A369JRV5"/>
<evidence type="ECO:0000259" key="2">
    <source>
        <dbReference type="Pfam" id="PF18802"/>
    </source>
</evidence>
<accession>A0A369JRV5</accession>
<organism evidence="3 4">
    <name type="scientific">Hypsizygus marmoreus</name>
    <name type="common">White beech mushroom</name>
    <name type="synonym">Agaricus marmoreus</name>
    <dbReference type="NCBI Taxonomy" id="39966"/>
    <lineage>
        <taxon>Eukaryota</taxon>
        <taxon>Fungi</taxon>
        <taxon>Dikarya</taxon>
        <taxon>Basidiomycota</taxon>
        <taxon>Agaricomycotina</taxon>
        <taxon>Agaricomycetes</taxon>
        <taxon>Agaricomycetidae</taxon>
        <taxon>Agaricales</taxon>
        <taxon>Tricholomatineae</taxon>
        <taxon>Lyophyllaceae</taxon>
        <taxon>Hypsizygus</taxon>
    </lineage>
</organism>
<dbReference type="InParanoid" id="A0A369JRV5"/>
<dbReference type="InterPro" id="IPR041320">
    <property type="entry name" value="CxC1"/>
</dbReference>
<evidence type="ECO:0000313" key="3">
    <source>
        <dbReference type="EMBL" id="RDB22423.1"/>
    </source>
</evidence>
<keyword evidence="4" id="KW-1185">Reference proteome</keyword>
<feature type="compositionally biased region" description="Basic and acidic residues" evidence="1">
    <location>
        <begin position="351"/>
        <end position="361"/>
    </location>
</feature>
<protein>
    <recommendedName>
        <fullName evidence="2">CxC1-like cysteine cluster associated with KDZ transposases domain-containing protein</fullName>
    </recommendedName>
</protein>
<evidence type="ECO:0000256" key="1">
    <source>
        <dbReference type="SAM" id="MobiDB-lite"/>
    </source>
</evidence>
<dbReference type="EMBL" id="LUEZ02000050">
    <property type="protein sequence ID" value="RDB22423.1"/>
    <property type="molecule type" value="Genomic_DNA"/>
</dbReference>